<dbReference type="OrthoDB" id="6202695at2"/>
<keyword evidence="1" id="KW-1133">Transmembrane helix</keyword>
<gene>
    <name evidence="2" type="ORF">EHSB41UT_00881</name>
</gene>
<evidence type="ECO:0000256" key="1">
    <source>
        <dbReference type="SAM" id="Phobius"/>
    </source>
</evidence>
<organism evidence="2 3">
    <name type="scientific">Parendozoicomonas haliclonae</name>
    <dbReference type="NCBI Taxonomy" id="1960125"/>
    <lineage>
        <taxon>Bacteria</taxon>
        <taxon>Pseudomonadati</taxon>
        <taxon>Pseudomonadota</taxon>
        <taxon>Gammaproteobacteria</taxon>
        <taxon>Oceanospirillales</taxon>
        <taxon>Endozoicomonadaceae</taxon>
        <taxon>Parendozoicomonas</taxon>
    </lineage>
</organism>
<dbReference type="EMBL" id="FWPT01000002">
    <property type="protein sequence ID" value="SMA38518.1"/>
    <property type="molecule type" value="Genomic_DNA"/>
</dbReference>
<keyword evidence="1" id="KW-0812">Transmembrane</keyword>
<protein>
    <submittedName>
        <fullName evidence="2">Uncharacterized protein</fullName>
    </submittedName>
</protein>
<feature type="transmembrane region" description="Helical" evidence="1">
    <location>
        <begin position="38"/>
        <end position="60"/>
    </location>
</feature>
<evidence type="ECO:0000313" key="2">
    <source>
        <dbReference type="EMBL" id="SMA38518.1"/>
    </source>
</evidence>
<evidence type="ECO:0000313" key="3">
    <source>
        <dbReference type="Proteomes" id="UP000196573"/>
    </source>
</evidence>
<keyword evidence="1" id="KW-0472">Membrane</keyword>
<sequence>MSGLAIFTGVEVMFYWLGVLSLACVQGLVWLRWKMQSSWVSLAVLAAGMGTMLFAAAWAISSILEKEPQSASMSMIVIMLPGLVLTTLGGRLAWK</sequence>
<name>A0A1X7AG70_9GAMM</name>
<reference evidence="2 3" key="1">
    <citation type="submission" date="2017-03" db="EMBL/GenBank/DDBJ databases">
        <authorList>
            <person name="Afonso C.L."/>
            <person name="Miller P.J."/>
            <person name="Scott M.A."/>
            <person name="Spackman E."/>
            <person name="Goraichik I."/>
            <person name="Dimitrov K.M."/>
            <person name="Suarez D.L."/>
            <person name="Swayne D.E."/>
        </authorList>
    </citation>
    <scope>NUCLEOTIDE SEQUENCE [LARGE SCALE GENOMIC DNA]</scope>
    <source>
        <strain evidence="2">SB41UT1</strain>
    </source>
</reference>
<dbReference type="RefSeq" id="WP_087107293.1">
    <property type="nucleotide sequence ID" value="NZ_CBCSCN010000001.1"/>
</dbReference>
<proteinExistence type="predicted"/>
<dbReference type="AlphaFoldDB" id="A0A1X7AG70"/>
<dbReference type="Proteomes" id="UP000196573">
    <property type="component" value="Unassembled WGS sequence"/>
</dbReference>
<feature type="transmembrane region" description="Helical" evidence="1">
    <location>
        <begin position="72"/>
        <end position="94"/>
    </location>
</feature>
<keyword evidence="3" id="KW-1185">Reference proteome</keyword>
<accession>A0A1X7AG70</accession>
<feature type="transmembrane region" description="Helical" evidence="1">
    <location>
        <begin position="12"/>
        <end position="31"/>
    </location>
</feature>